<dbReference type="GO" id="GO:0050839">
    <property type="term" value="F:cell adhesion molecule binding"/>
    <property type="evidence" value="ECO:0007669"/>
    <property type="project" value="TreeGrafter"/>
</dbReference>
<accession>A0A182VBE0</accession>
<dbReference type="EnsemblMetazoa" id="AMEM012087-RA">
    <property type="protein sequence ID" value="AMEM012087-PA"/>
    <property type="gene ID" value="AMEM012087"/>
</dbReference>
<evidence type="ECO:0000259" key="1">
    <source>
        <dbReference type="PROSITE" id="PS50213"/>
    </source>
</evidence>
<dbReference type="InterPro" id="IPR000782">
    <property type="entry name" value="FAS1_domain"/>
</dbReference>
<feature type="domain" description="FAS1" evidence="1">
    <location>
        <begin position="115"/>
        <end position="246"/>
    </location>
</feature>
<dbReference type="STRING" id="30066.A0A182VBE0"/>
<organism evidence="2 3">
    <name type="scientific">Anopheles merus</name>
    <name type="common">Mosquito</name>
    <dbReference type="NCBI Taxonomy" id="30066"/>
    <lineage>
        <taxon>Eukaryota</taxon>
        <taxon>Metazoa</taxon>
        <taxon>Ecdysozoa</taxon>
        <taxon>Arthropoda</taxon>
        <taxon>Hexapoda</taxon>
        <taxon>Insecta</taxon>
        <taxon>Pterygota</taxon>
        <taxon>Neoptera</taxon>
        <taxon>Endopterygota</taxon>
        <taxon>Diptera</taxon>
        <taxon>Nematocera</taxon>
        <taxon>Culicoidea</taxon>
        <taxon>Culicidae</taxon>
        <taxon>Anophelinae</taxon>
        <taxon>Anopheles</taxon>
    </lineage>
</organism>
<feature type="domain" description="FAS1" evidence="1">
    <location>
        <begin position="573"/>
        <end position="722"/>
    </location>
</feature>
<dbReference type="GO" id="GO:0030198">
    <property type="term" value="P:extracellular matrix organization"/>
    <property type="evidence" value="ECO:0007669"/>
    <property type="project" value="TreeGrafter"/>
</dbReference>
<dbReference type="InterPro" id="IPR036378">
    <property type="entry name" value="FAS1_dom_sf"/>
</dbReference>
<dbReference type="Gene3D" id="2.30.180.10">
    <property type="entry name" value="FAS1 domain"/>
    <property type="match status" value="4"/>
</dbReference>
<dbReference type="GO" id="GO:0007155">
    <property type="term" value="P:cell adhesion"/>
    <property type="evidence" value="ECO:0007669"/>
    <property type="project" value="TreeGrafter"/>
</dbReference>
<proteinExistence type="predicted"/>
<dbReference type="VEuPathDB" id="VectorBase:AMEM012087"/>
<evidence type="ECO:0000313" key="3">
    <source>
        <dbReference type="Proteomes" id="UP000075903"/>
    </source>
</evidence>
<dbReference type="PANTHER" id="PTHR10900">
    <property type="entry name" value="PERIOSTIN-RELATED"/>
    <property type="match status" value="1"/>
</dbReference>
<evidence type="ECO:0000313" key="2">
    <source>
        <dbReference type="EnsemblMetazoa" id="AMEM012087-PA"/>
    </source>
</evidence>
<dbReference type="InterPro" id="IPR050904">
    <property type="entry name" value="Adhesion/Biosynth-related"/>
</dbReference>
<dbReference type="GO" id="GO:0031012">
    <property type="term" value="C:extracellular matrix"/>
    <property type="evidence" value="ECO:0007669"/>
    <property type="project" value="TreeGrafter"/>
</dbReference>
<keyword evidence="3" id="KW-1185">Reference proteome</keyword>
<protein>
    <recommendedName>
        <fullName evidence="1">FAS1 domain-containing protein</fullName>
    </recommendedName>
</protein>
<reference evidence="2" key="1">
    <citation type="submission" date="2020-05" db="UniProtKB">
        <authorList>
            <consortium name="EnsemblMetazoa"/>
        </authorList>
    </citation>
    <scope>IDENTIFICATION</scope>
    <source>
        <strain evidence="2">MAF</strain>
    </source>
</reference>
<name>A0A182VBE0_ANOME</name>
<dbReference type="AlphaFoldDB" id="A0A182VBE0"/>
<dbReference type="Proteomes" id="UP000075903">
    <property type="component" value="Unassembled WGS sequence"/>
</dbReference>
<dbReference type="GO" id="GO:0005615">
    <property type="term" value="C:extracellular space"/>
    <property type="evidence" value="ECO:0007669"/>
    <property type="project" value="TreeGrafter"/>
</dbReference>
<feature type="domain" description="FAS1" evidence="1">
    <location>
        <begin position="424"/>
        <end position="569"/>
    </location>
</feature>
<sequence length="756" mass="86872">MLACFERAIEVRWQHRPGDVELAARSLPYVQNFEINTRRFASQHNTFISVAPFNPLHRSALVFIAECQAKQSRPVAMDIPTSSRHGVGQYGRHVVILLACLQLLPTVWTVGRSSSVTLEARMRDDPDLSEFYSLIERDEIAMSRLVHHPLTIFAPTNQAFQRYLNNKTHLNYHMSSTPLRLSQLGDTVRSLNDDGTPLYITRRRPLSGMQEDLYVNSAKIVRERSNMEFKNTRGYTQILHIIDDVLTPITTVFNKTLDTPNPDAWGFLQSVEAINIEPHRVRSFRKKILNLKRDQVFKKSGISTFFIPVETGFKVPPNPTLSMIDKRVIDGHVIPNKAIFTTPAPYGKPLETLQFEDDLRVTITFFRHETGKNTHRVFVVSNTMYSNSRLTPGAVIAEIVKPNIPVANGVVHLIHRPLVIVDMHGMQMLTDNSHTLWSKFRDLIEDYAPEFLNVLRGMSQMTLFVPQDEAVAQMMQTNFMSNRKKLLEVLMMHVVPDAITIDKIKRNNQNHIYQIPTMNSRRFLYFNLNENRTTHDKSVTVEGGGVNASLVLGDIATKDGYIHIIDRMLGVSYMTVQEKLETDPMLNLTYHFGKLNHFNDQLNMTNKRFTYFVPRDKAWIQWFIEHPAANLDDFVRNREQSRMVLEHHLIVADRVFSMGDLRNMSHDSLILPTVGLESLQIRVKEEDNRYFIQWKETGRWTTVFRADVECTNGLIHVIDVPFVHEYDMITSGGHRLYSIEPLTLLLVTVLTALGAV</sequence>
<dbReference type="SMART" id="SM00554">
    <property type="entry name" value="FAS1"/>
    <property type="match status" value="4"/>
</dbReference>
<dbReference type="Pfam" id="PF02469">
    <property type="entry name" value="Fasciclin"/>
    <property type="match status" value="4"/>
</dbReference>
<dbReference type="SUPFAM" id="SSF82153">
    <property type="entry name" value="FAS1 domain"/>
    <property type="match status" value="4"/>
</dbReference>
<feature type="domain" description="FAS1" evidence="1">
    <location>
        <begin position="268"/>
        <end position="418"/>
    </location>
</feature>
<dbReference type="PROSITE" id="PS50213">
    <property type="entry name" value="FAS1"/>
    <property type="match status" value="4"/>
</dbReference>
<dbReference type="VEuPathDB" id="VectorBase:AMEM21_008161"/>
<dbReference type="PANTHER" id="PTHR10900:SF80">
    <property type="entry name" value="FASCICLIN-1"/>
    <property type="match status" value="1"/>
</dbReference>